<dbReference type="Gene3D" id="3.40.50.300">
    <property type="entry name" value="P-loop containing nucleotide triphosphate hydrolases"/>
    <property type="match status" value="1"/>
</dbReference>
<dbReference type="PROSITE" id="PS51419">
    <property type="entry name" value="RAB"/>
    <property type="match status" value="1"/>
</dbReference>
<evidence type="ECO:0000256" key="1">
    <source>
        <dbReference type="ARBA" id="ARBA00006270"/>
    </source>
</evidence>
<reference evidence="4 5" key="1">
    <citation type="submission" date="2021-06" db="EMBL/GenBank/DDBJ databases">
        <authorList>
            <person name="Palmer J.M."/>
        </authorList>
    </citation>
    <scope>NUCLEOTIDE SEQUENCE [LARGE SCALE GENOMIC DNA]</scope>
    <source>
        <strain evidence="4 5">XC_2019</strain>
        <tissue evidence="4">Muscle</tissue>
    </source>
</reference>
<gene>
    <name evidence="4" type="ORF">XENOCAPTIV_017257</name>
</gene>
<comment type="caution">
    <text evidence="4">The sequence shown here is derived from an EMBL/GenBank/DDBJ whole genome shotgun (WGS) entry which is preliminary data.</text>
</comment>
<keyword evidence="5" id="KW-1185">Reference proteome</keyword>
<organism evidence="4 5">
    <name type="scientific">Xenoophorus captivus</name>
    <dbReference type="NCBI Taxonomy" id="1517983"/>
    <lineage>
        <taxon>Eukaryota</taxon>
        <taxon>Metazoa</taxon>
        <taxon>Chordata</taxon>
        <taxon>Craniata</taxon>
        <taxon>Vertebrata</taxon>
        <taxon>Euteleostomi</taxon>
        <taxon>Actinopterygii</taxon>
        <taxon>Neopterygii</taxon>
        <taxon>Teleostei</taxon>
        <taxon>Neoteleostei</taxon>
        <taxon>Acanthomorphata</taxon>
        <taxon>Ovalentaria</taxon>
        <taxon>Atherinomorphae</taxon>
        <taxon>Cyprinodontiformes</taxon>
        <taxon>Goodeidae</taxon>
        <taxon>Xenoophorus</taxon>
    </lineage>
</organism>
<proteinExistence type="inferred from homology"/>
<dbReference type="SMART" id="SM00175">
    <property type="entry name" value="RAB"/>
    <property type="match status" value="1"/>
</dbReference>
<evidence type="ECO:0000313" key="5">
    <source>
        <dbReference type="Proteomes" id="UP001434883"/>
    </source>
</evidence>
<dbReference type="PANTHER" id="PTHR24073">
    <property type="entry name" value="DRAB5-RELATED"/>
    <property type="match status" value="1"/>
</dbReference>
<dbReference type="EMBL" id="JAHRIN010008762">
    <property type="protein sequence ID" value="MEQ2193897.1"/>
    <property type="molecule type" value="Genomic_DNA"/>
</dbReference>
<dbReference type="SUPFAM" id="SSF52540">
    <property type="entry name" value="P-loop containing nucleoside triphosphate hydrolases"/>
    <property type="match status" value="1"/>
</dbReference>
<keyword evidence="2" id="KW-0547">Nucleotide-binding</keyword>
<accession>A0ABV0QES1</accession>
<evidence type="ECO:0000256" key="3">
    <source>
        <dbReference type="ARBA" id="ARBA00023134"/>
    </source>
</evidence>
<dbReference type="Pfam" id="PF00071">
    <property type="entry name" value="Ras"/>
    <property type="match status" value="1"/>
</dbReference>
<dbReference type="Proteomes" id="UP001434883">
    <property type="component" value="Unassembled WGS sequence"/>
</dbReference>
<evidence type="ECO:0000313" key="4">
    <source>
        <dbReference type="EMBL" id="MEQ2193897.1"/>
    </source>
</evidence>
<sequence>MQINDSFSAAPETQILRLKGMSDKRGAASLVADNRIREKLEKLLTLMVSMSIWGFLSMRSTLMKHHGLSWDCERSLYHSLDDTAGQERFHALGPIYYRDSNGAILVYDITDEDSFQKVKEKLSVCCVAAGVMAAAALASWEDVFQCFNWIKLWPSCVRTRLNMQFGNVIQLVDEGAAVS</sequence>
<dbReference type="InterPro" id="IPR027417">
    <property type="entry name" value="P-loop_NTPase"/>
</dbReference>
<name>A0ABV0QES1_9TELE</name>
<comment type="similarity">
    <text evidence="1">Belongs to the small GTPase superfamily. Rab family.</text>
</comment>
<dbReference type="InterPro" id="IPR001806">
    <property type="entry name" value="Small_GTPase"/>
</dbReference>
<evidence type="ECO:0000256" key="2">
    <source>
        <dbReference type="ARBA" id="ARBA00022741"/>
    </source>
</evidence>
<keyword evidence="3" id="KW-0342">GTP-binding</keyword>
<protein>
    <submittedName>
        <fullName evidence="4">Uncharacterized protein</fullName>
    </submittedName>
</protein>